<reference evidence="2 3" key="1">
    <citation type="submission" date="2019-04" db="EMBL/GenBank/DDBJ databases">
        <authorList>
            <consortium name="DOE Joint Genome Institute"/>
            <person name="Mondo S."/>
            <person name="Kjaerbolling I."/>
            <person name="Vesth T."/>
            <person name="Frisvad J.C."/>
            <person name="Nybo J.L."/>
            <person name="Theobald S."/>
            <person name="Kildgaard S."/>
            <person name="Isbrandt T."/>
            <person name="Kuo A."/>
            <person name="Sato A."/>
            <person name="Lyhne E.K."/>
            <person name="Kogle M.E."/>
            <person name="Wiebenga A."/>
            <person name="Kun R.S."/>
            <person name="Lubbers R.J."/>
            <person name="Makela M.R."/>
            <person name="Barry K."/>
            <person name="Chovatia M."/>
            <person name="Clum A."/>
            <person name="Daum C."/>
            <person name="Haridas S."/>
            <person name="He G."/>
            <person name="LaButti K."/>
            <person name="Lipzen A."/>
            <person name="Riley R."/>
            <person name="Salamov A."/>
            <person name="Simmons B.A."/>
            <person name="Magnuson J.K."/>
            <person name="Henrissat B."/>
            <person name="Mortensen U.H."/>
            <person name="Larsen T.O."/>
            <person name="Devries R.P."/>
            <person name="Grigoriev I.V."/>
            <person name="Machida M."/>
            <person name="Baker S.E."/>
            <person name="Andersen M.R."/>
            <person name="Cantor M.N."/>
            <person name="Hua S.X."/>
        </authorList>
    </citation>
    <scope>NUCLEOTIDE SEQUENCE [LARGE SCALE GENOMIC DNA]</scope>
    <source>
        <strain evidence="2 3">CBS 117616</strain>
    </source>
</reference>
<proteinExistence type="predicted"/>
<feature type="transmembrane region" description="Helical" evidence="1">
    <location>
        <begin position="67"/>
        <end position="90"/>
    </location>
</feature>
<protein>
    <recommendedName>
        <fullName evidence="4">Transmembrane protein</fullName>
    </recommendedName>
</protein>
<gene>
    <name evidence="2" type="ORF">BDV36DRAFT_242425</name>
</gene>
<feature type="transmembrane region" description="Helical" evidence="1">
    <location>
        <begin position="17"/>
        <end position="36"/>
    </location>
</feature>
<keyword evidence="3" id="KW-1185">Reference proteome</keyword>
<evidence type="ECO:0000313" key="3">
    <source>
        <dbReference type="Proteomes" id="UP000325395"/>
    </source>
</evidence>
<keyword evidence="1" id="KW-1133">Transmembrane helix</keyword>
<keyword evidence="1" id="KW-0812">Transmembrane</keyword>
<dbReference type="Proteomes" id="UP000325395">
    <property type="component" value="Unassembled WGS sequence"/>
</dbReference>
<sequence>MQRSRRPLVENPNFSHAWVWFLAMIFNVTLWVYWVFNESCLRFSCIPTCGVRICMPIAALRAVGLKWLMLCWWIVLDVCFFGLWVVCCCLG</sequence>
<evidence type="ECO:0000313" key="2">
    <source>
        <dbReference type="EMBL" id="KAE8423947.1"/>
    </source>
</evidence>
<evidence type="ECO:0000256" key="1">
    <source>
        <dbReference type="SAM" id="Phobius"/>
    </source>
</evidence>
<evidence type="ECO:0008006" key="4">
    <source>
        <dbReference type="Google" id="ProtNLM"/>
    </source>
</evidence>
<keyword evidence="1" id="KW-0472">Membrane</keyword>
<dbReference type="EMBL" id="ML735687">
    <property type="protein sequence ID" value="KAE8423947.1"/>
    <property type="molecule type" value="Genomic_DNA"/>
</dbReference>
<name>A0ABQ6X3P4_9EURO</name>
<organism evidence="2 3">
    <name type="scientific">Aspergillus pseudocaelatus</name>
    <dbReference type="NCBI Taxonomy" id="1825620"/>
    <lineage>
        <taxon>Eukaryota</taxon>
        <taxon>Fungi</taxon>
        <taxon>Dikarya</taxon>
        <taxon>Ascomycota</taxon>
        <taxon>Pezizomycotina</taxon>
        <taxon>Eurotiomycetes</taxon>
        <taxon>Eurotiomycetidae</taxon>
        <taxon>Eurotiales</taxon>
        <taxon>Aspergillaceae</taxon>
        <taxon>Aspergillus</taxon>
        <taxon>Aspergillus subgen. Circumdati</taxon>
    </lineage>
</organism>
<accession>A0ABQ6X3P4</accession>